<keyword evidence="3" id="KW-0057">Aromatic amino acid biosynthesis</keyword>
<dbReference type="GO" id="GO:0009073">
    <property type="term" value="P:aromatic amino acid family biosynthetic process"/>
    <property type="evidence" value="ECO:0007669"/>
    <property type="project" value="UniProtKB-KW"/>
</dbReference>
<dbReference type="GO" id="GO:0019632">
    <property type="term" value="P:shikimate metabolic process"/>
    <property type="evidence" value="ECO:0007669"/>
    <property type="project" value="TreeGrafter"/>
</dbReference>
<comment type="caution">
    <text evidence="5">The sequence shown here is derived from an EMBL/GenBank/DDBJ whole genome shotgun (WGS) entry which is preliminary data.</text>
</comment>
<keyword evidence="2" id="KW-0560">Oxidoreductase</keyword>
<dbReference type="PANTHER" id="PTHR21089:SF1">
    <property type="entry name" value="BIFUNCTIONAL 3-DEHYDROQUINATE DEHYDRATASE_SHIKIMATE DEHYDROGENASE, CHLOROPLASTIC"/>
    <property type="match status" value="1"/>
</dbReference>
<feature type="domain" description="Shikimate dehydrogenase substrate binding N-terminal" evidence="4">
    <location>
        <begin position="6"/>
        <end position="88"/>
    </location>
</feature>
<dbReference type="InterPro" id="IPR022893">
    <property type="entry name" value="Shikimate_DH_fam"/>
</dbReference>
<dbReference type="Proteomes" id="UP000295197">
    <property type="component" value="Unassembled WGS sequence"/>
</dbReference>
<dbReference type="PANTHER" id="PTHR21089">
    <property type="entry name" value="SHIKIMATE DEHYDROGENASE"/>
    <property type="match status" value="1"/>
</dbReference>
<accession>A0A4R3VVB2</accession>
<dbReference type="InterPro" id="IPR013708">
    <property type="entry name" value="Shikimate_DH-bd_N"/>
</dbReference>
<name>A0A4R3VVB2_9SPHI</name>
<evidence type="ECO:0000256" key="3">
    <source>
        <dbReference type="ARBA" id="ARBA00023141"/>
    </source>
</evidence>
<dbReference type="SUPFAM" id="SSF53223">
    <property type="entry name" value="Aminoacid dehydrogenase-like, N-terminal domain"/>
    <property type="match status" value="1"/>
</dbReference>
<protein>
    <submittedName>
        <fullName evidence="5">Shikimate dehydrogenase</fullName>
    </submittedName>
</protein>
<dbReference type="EMBL" id="SMBZ01000007">
    <property type="protein sequence ID" value="TCV18946.1"/>
    <property type="molecule type" value="Genomic_DNA"/>
</dbReference>
<dbReference type="OrthoDB" id="9792692at2"/>
<organism evidence="5 6">
    <name type="scientific">Sphingobacterium alimentarium</name>
    <dbReference type="NCBI Taxonomy" id="797292"/>
    <lineage>
        <taxon>Bacteria</taxon>
        <taxon>Pseudomonadati</taxon>
        <taxon>Bacteroidota</taxon>
        <taxon>Sphingobacteriia</taxon>
        <taxon>Sphingobacteriales</taxon>
        <taxon>Sphingobacteriaceae</taxon>
        <taxon>Sphingobacterium</taxon>
    </lineage>
</organism>
<evidence type="ECO:0000313" key="6">
    <source>
        <dbReference type="Proteomes" id="UP000295197"/>
    </source>
</evidence>
<gene>
    <name evidence="5" type="ORF">EDC17_100777</name>
</gene>
<reference evidence="5 6" key="1">
    <citation type="submission" date="2019-03" db="EMBL/GenBank/DDBJ databases">
        <title>Genomic Encyclopedia of Type Strains, Phase IV (KMG-IV): sequencing the most valuable type-strain genomes for metagenomic binning, comparative biology and taxonomic classification.</title>
        <authorList>
            <person name="Goeker M."/>
        </authorList>
    </citation>
    <scope>NUCLEOTIDE SEQUENCE [LARGE SCALE GENOMIC DNA]</scope>
    <source>
        <strain evidence="5 6">DSM 22362</strain>
    </source>
</reference>
<dbReference type="SUPFAM" id="SSF51735">
    <property type="entry name" value="NAD(P)-binding Rossmann-fold domains"/>
    <property type="match status" value="1"/>
</dbReference>
<dbReference type="RefSeq" id="WP_132776933.1">
    <property type="nucleotide sequence ID" value="NZ_SMBZ01000007.1"/>
</dbReference>
<proteinExistence type="predicted"/>
<evidence type="ECO:0000259" key="4">
    <source>
        <dbReference type="Pfam" id="PF08501"/>
    </source>
</evidence>
<sequence>MIKLGLIGFPLGHSFSKNYYLAKFKEEQITSVDYDLYPIADIDLFKSLYSNDSAFCGFNVTIPHKQAVMAYIDELSDEAAAINAVNCITIHRTNGKISLKGYNTDAFGFQKSLEPLLEPQHTQALVLGNGGAAKAVLYVLEKLNIAYKVVSRNKETGDFTYEELTPSIIEAHPLIINCSPVGTHPNINECPQIPYEHIGARHLLYDLIYNPEETLFLQKGKENGATIKNGYEMLVLQAEKNWHIWQRNF</sequence>
<dbReference type="InterPro" id="IPR046346">
    <property type="entry name" value="Aminoacid_DH-like_N_sf"/>
</dbReference>
<dbReference type="Pfam" id="PF08501">
    <property type="entry name" value="Shikimate_dh_N"/>
    <property type="match status" value="1"/>
</dbReference>
<evidence type="ECO:0000256" key="2">
    <source>
        <dbReference type="ARBA" id="ARBA00023002"/>
    </source>
</evidence>
<evidence type="ECO:0000256" key="1">
    <source>
        <dbReference type="ARBA" id="ARBA00004871"/>
    </source>
</evidence>
<comment type="pathway">
    <text evidence="1">Metabolic intermediate biosynthesis; chorismate biosynthesis; chorismate from D-erythrose 4-phosphate and phosphoenolpyruvate: step 4/7.</text>
</comment>
<dbReference type="InterPro" id="IPR036291">
    <property type="entry name" value="NAD(P)-bd_dom_sf"/>
</dbReference>
<dbReference type="CDD" id="cd01065">
    <property type="entry name" value="NAD_bind_Shikimate_DH"/>
    <property type="match status" value="1"/>
</dbReference>
<dbReference type="GO" id="GO:0004764">
    <property type="term" value="F:shikimate 3-dehydrogenase (NADP+) activity"/>
    <property type="evidence" value="ECO:0007669"/>
    <property type="project" value="InterPro"/>
</dbReference>
<keyword evidence="3" id="KW-0028">Amino-acid biosynthesis</keyword>
<evidence type="ECO:0000313" key="5">
    <source>
        <dbReference type="EMBL" id="TCV18946.1"/>
    </source>
</evidence>
<dbReference type="Gene3D" id="3.40.50.720">
    <property type="entry name" value="NAD(P)-binding Rossmann-like Domain"/>
    <property type="match status" value="1"/>
</dbReference>
<dbReference type="GO" id="GO:0009423">
    <property type="term" value="P:chorismate biosynthetic process"/>
    <property type="evidence" value="ECO:0007669"/>
    <property type="project" value="TreeGrafter"/>
</dbReference>
<keyword evidence="6" id="KW-1185">Reference proteome</keyword>
<dbReference type="GO" id="GO:0050661">
    <property type="term" value="F:NADP binding"/>
    <property type="evidence" value="ECO:0007669"/>
    <property type="project" value="TreeGrafter"/>
</dbReference>
<dbReference type="GO" id="GO:0005829">
    <property type="term" value="C:cytosol"/>
    <property type="evidence" value="ECO:0007669"/>
    <property type="project" value="TreeGrafter"/>
</dbReference>
<dbReference type="Gene3D" id="3.40.50.10860">
    <property type="entry name" value="Leucine Dehydrogenase, chain A, domain 1"/>
    <property type="match status" value="1"/>
</dbReference>
<dbReference type="AlphaFoldDB" id="A0A4R3VVB2"/>